<feature type="transmembrane region" description="Helical" evidence="2">
    <location>
        <begin position="231"/>
        <end position="253"/>
    </location>
</feature>
<dbReference type="AlphaFoldDB" id="A0A4V3XKN4"/>
<feature type="transmembrane region" description="Helical" evidence="2">
    <location>
        <begin position="555"/>
        <end position="575"/>
    </location>
</feature>
<sequence>MPGRTGRTRRHGPRRDRGQRYESLAPRQPLRQFRHRGGRGDRRPGALRRGGHLRRYGSPASRGAGHVRERRRQPTGAGAATYRFRTGPGIARPSGHQLHTRTASRPPARTAALQHLRPPTGGRSRLRSKDAGLLHGGGKRHRYRKPHLIAGTHSPRPQDLPTPPGGLTISVRGGGGLRRGHPERRHGRTERGPRRGRKGIGVVRAAARLLGAVLLTLGVVYLGFAVDRTDFWSLFGAFTVAFAGYLLVVRFVGEDRVTSWIVLGILLRVALVFAFPRLSDDVYRFIWDGQLLVAGENPFAHPPAHYLEDTAAATGPDTALFSRLNSPDYHSVYPPVAQAVFTLAAWISPGSWYGAAVVMKVVLLLAELGTLWLLLRLLSGYGLPRSRLLLYWLNPLILVEIVGNLHFEGVMLCFLLLSLYLLTRSRYGAAAGAMAFSVASKLLPLMLLPFLLQRLWKRPFWTYFLTFGAVTMALFLPLLIGGGFLSGFGNSLDLYFRKFEFNASLYYLLRSYGFYEVGYNQIARFGPLLARVAALTILIIALADRKTDWRSLPGMWLAAFVIYLLCATTVHPWYLAAPIVLCCFTPWRFPLVWSYLIMLTYTSYTTVPYRENLWLVGVEYLLVAAFFLVERGYRTKERPARISHGPRL</sequence>
<keyword evidence="4" id="KW-1185">Reference proteome</keyword>
<feature type="transmembrane region" description="Helical" evidence="2">
    <location>
        <begin position="587"/>
        <end position="605"/>
    </location>
</feature>
<feature type="transmembrane region" description="Helical" evidence="2">
    <location>
        <begin position="612"/>
        <end position="629"/>
    </location>
</feature>
<reference evidence="3 4" key="1">
    <citation type="submission" date="2019-04" db="EMBL/GenBank/DDBJ databases">
        <title>Lewinella litorea sp. nov., isolated from a marine sand.</title>
        <authorList>
            <person name="Yoon J.-H."/>
        </authorList>
    </citation>
    <scope>NUCLEOTIDE SEQUENCE [LARGE SCALE GENOMIC DNA]</scope>
    <source>
        <strain evidence="3 4">HSMS-39</strain>
    </source>
</reference>
<comment type="caution">
    <text evidence="3">The sequence shown here is derived from an EMBL/GenBank/DDBJ whole genome shotgun (WGS) entry which is preliminary data.</text>
</comment>
<proteinExistence type="predicted"/>
<dbReference type="Proteomes" id="UP000308528">
    <property type="component" value="Unassembled WGS sequence"/>
</dbReference>
<feature type="transmembrane region" description="Helical" evidence="2">
    <location>
        <begin position="260"/>
        <end position="278"/>
    </location>
</feature>
<feature type="transmembrane region" description="Helical" evidence="2">
    <location>
        <begin position="427"/>
        <end position="448"/>
    </location>
</feature>
<protein>
    <submittedName>
        <fullName evidence="3">DUF2029 domain-containing protein</fullName>
    </submittedName>
</protein>
<keyword evidence="2" id="KW-0812">Transmembrane</keyword>
<accession>A0A4V3XKN4</accession>
<gene>
    <name evidence="3" type="ORF">E4021_14210</name>
</gene>
<evidence type="ECO:0000256" key="2">
    <source>
        <dbReference type="SAM" id="Phobius"/>
    </source>
</evidence>
<dbReference type="EMBL" id="SRSF01000007">
    <property type="protein sequence ID" value="THH37573.1"/>
    <property type="molecule type" value="Genomic_DNA"/>
</dbReference>
<feature type="transmembrane region" description="Helical" evidence="2">
    <location>
        <begin position="522"/>
        <end position="543"/>
    </location>
</feature>
<feature type="compositionally biased region" description="Low complexity" evidence="1">
    <location>
        <begin position="100"/>
        <end position="112"/>
    </location>
</feature>
<feature type="compositionally biased region" description="Basic residues" evidence="1">
    <location>
        <begin position="45"/>
        <end position="55"/>
    </location>
</feature>
<feature type="transmembrane region" description="Helical" evidence="2">
    <location>
        <begin position="352"/>
        <end position="375"/>
    </location>
</feature>
<feature type="compositionally biased region" description="Basic residues" evidence="1">
    <location>
        <begin position="178"/>
        <end position="196"/>
    </location>
</feature>
<organism evidence="3 4">
    <name type="scientific">Neolewinella litorea</name>
    <dbReference type="NCBI Taxonomy" id="2562452"/>
    <lineage>
        <taxon>Bacteria</taxon>
        <taxon>Pseudomonadati</taxon>
        <taxon>Bacteroidota</taxon>
        <taxon>Saprospiria</taxon>
        <taxon>Saprospirales</taxon>
        <taxon>Lewinellaceae</taxon>
        <taxon>Neolewinella</taxon>
    </lineage>
</organism>
<evidence type="ECO:0000313" key="4">
    <source>
        <dbReference type="Proteomes" id="UP000308528"/>
    </source>
</evidence>
<evidence type="ECO:0000256" key="1">
    <source>
        <dbReference type="SAM" id="MobiDB-lite"/>
    </source>
</evidence>
<dbReference type="Pfam" id="PF26314">
    <property type="entry name" value="MptA_B_family"/>
    <property type="match status" value="1"/>
</dbReference>
<dbReference type="OrthoDB" id="1491846at2"/>
<dbReference type="GO" id="GO:0016758">
    <property type="term" value="F:hexosyltransferase activity"/>
    <property type="evidence" value="ECO:0007669"/>
    <property type="project" value="InterPro"/>
</dbReference>
<keyword evidence="2" id="KW-0472">Membrane</keyword>
<feature type="transmembrane region" description="Helical" evidence="2">
    <location>
        <begin position="460"/>
        <end position="485"/>
    </location>
</feature>
<feature type="region of interest" description="Disordered" evidence="1">
    <location>
        <begin position="1"/>
        <end position="140"/>
    </location>
</feature>
<keyword evidence="2" id="KW-1133">Transmembrane helix</keyword>
<dbReference type="GO" id="GO:0005886">
    <property type="term" value="C:plasma membrane"/>
    <property type="evidence" value="ECO:0007669"/>
    <property type="project" value="UniProtKB-SubCell"/>
</dbReference>
<feature type="transmembrane region" description="Helical" evidence="2">
    <location>
        <begin position="396"/>
        <end position="421"/>
    </location>
</feature>
<feature type="region of interest" description="Disordered" evidence="1">
    <location>
        <begin position="170"/>
        <end position="196"/>
    </location>
</feature>
<feature type="transmembrane region" description="Helical" evidence="2">
    <location>
        <begin position="205"/>
        <end position="225"/>
    </location>
</feature>
<evidence type="ECO:0000313" key="3">
    <source>
        <dbReference type="EMBL" id="THH37573.1"/>
    </source>
</evidence>
<feature type="compositionally biased region" description="Basic residues" evidence="1">
    <location>
        <begin position="1"/>
        <end position="14"/>
    </location>
</feature>
<name>A0A4V3XKN4_9BACT</name>